<sequence>MMLQRIPNKSREKETETRTVSEGYHAVGMLLRAITLSVLVTFLLGLQIVVLAINCPDSKGGLSSAQRTAVLDSINDVRRKVAKGNPQLLHPEAPTATKMNKLKYSCDYEKKAQKFTETKNDGSGGWIRHTSQFRGNLDRELPKMFEEYAMKVGVANIAHDSAKLVGCAYKKNKNSTLTVHCNFDKGMELSQNQTTFREDWCVVFGMRSLFMRRWSLQTVTILSTSFLFKF</sequence>
<name>A0A0N4WD71_HAEPC</name>
<proteinExistence type="predicted"/>
<gene>
    <name evidence="3" type="ORF">HPLM_LOCUS8504</name>
</gene>
<dbReference type="InterPro" id="IPR035940">
    <property type="entry name" value="CAP_sf"/>
</dbReference>
<reference evidence="3 4" key="2">
    <citation type="submission" date="2018-11" db="EMBL/GenBank/DDBJ databases">
        <authorList>
            <consortium name="Pathogen Informatics"/>
        </authorList>
    </citation>
    <scope>NUCLEOTIDE SEQUENCE [LARGE SCALE GENOMIC DNA]</scope>
    <source>
        <strain evidence="3 4">MHpl1</strain>
    </source>
</reference>
<dbReference type="EMBL" id="UZAF01016876">
    <property type="protein sequence ID" value="VDO35063.1"/>
    <property type="molecule type" value="Genomic_DNA"/>
</dbReference>
<dbReference type="SUPFAM" id="SSF55797">
    <property type="entry name" value="PR-1-like"/>
    <property type="match status" value="1"/>
</dbReference>
<dbReference type="Pfam" id="PF00188">
    <property type="entry name" value="CAP"/>
    <property type="match status" value="1"/>
</dbReference>
<evidence type="ECO:0000313" key="4">
    <source>
        <dbReference type="Proteomes" id="UP000268014"/>
    </source>
</evidence>
<dbReference type="OrthoDB" id="5796115at2759"/>
<feature type="transmembrane region" description="Helical" evidence="1">
    <location>
        <begin position="30"/>
        <end position="53"/>
    </location>
</feature>
<dbReference type="CDD" id="cd05380">
    <property type="entry name" value="CAP_euk"/>
    <property type="match status" value="1"/>
</dbReference>
<evidence type="ECO:0000256" key="1">
    <source>
        <dbReference type="SAM" id="Phobius"/>
    </source>
</evidence>
<evidence type="ECO:0000313" key="3">
    <source>
        <dbReference type="EMBL" id="VDO35063.1"/>
    </source>
</evidence>
<organism evidence="5">
    <name type="scientific">Haemonchus placei</name>
    <name type="common">Barber's pole worm</name>
    <dbReference type="NCBI Taxonomy" id="6290"/>
    <lineage>
        <taxon>Eukaryota</taxon>
        <taxon>Metazoa</taxon>
        <taxon>Ecdysozoa</taxon>
        <taxon>Nematoda</taxon>
        <taxon>Chromadorea</taxon>
        <taxon>Rhabditida</taxon>
        <taxon>Rhabditina</taxon>
        <taxon>Rhabditomorpha</taxon>
        <taxon>Strongyloidea</taxon>
        <taxon>Trichostrongylidae</taxon>
        <taxon>Haemonchus</taxon>
    </lineage>
</organism>
<dbReference type="WBParaSite" id="HPLM_0000851201-mRNA-1">
    <property type="protein sequence ID" value="HPLM_0000851201-mRNA-1"/>
    <property type="gene ID" value="HPLM_0000851201"/>
</dbReference>
<evidence type="ECO:0000259" key="2">
    <source>
        <dbReference type="SMART" id="SM00198"/>
    </source>
</evidence>
<keyword evidence="1" id="KW-1133">Transmembrane helix</keyword>
<protein>
    <submittedName>
        <fullName evidence="5">SCP domain-containing protein</fullName>
    </submittedName>
</protein>
<dbReference type="InterPro" id="IPR014044">
    <property type="entry name" value="CAP_dom"/>
</dbReference>
<keyword evidence="1" id="KW-0812">Transmembrane</keyword>
<evidence type="ECO:0000313" key="5">
    <source>
        <dbReference type="WBParaSite" id="HPLM_0000851201-mRNA-1"/>
    </source>
</evidence>
<dbReference type="Proteomes" id="UP000268014">
    <property type="component" value="Unassembled WGS sequence"/>
</dbReference>
<keyword evidence="1" id="KW-0472">Membrane</keyword>
<dbReference type="OMA" id="NIAHDSA"/>
<dbReference type="AlphaFoldDB" id="A0A0N4WD71"/>
<feature type="domain" description="SCP" evidence="2">
    <location>
        <begin position="65"/>
        <end position="186"/>
    </location>
</feature>
<accession>A0A0N4WD71</accession>
<reference evidence="5" key="1">
    <citation type="submission" date="2017-02" db="UniProtKB">
        <authorList>
            <consortium name="WormBaseParasite"/>
        </authorList>
    </citation>
    <scope>IDENTIFICATION</scope>
</reference>
<keyword evidence="4" id="KW-1185">Reference proteome</keyword>
<dbReference type="Gene3D" id="3.40.33.10">
    <property type="entry name" value="CAP"/>
    <property type="match status" value="1"/>
</dbReference>
<dbReference type="SMART" id="SM00198">
    <property type="entry name" value="SCP"/>
    <property type="match status" value="1"/>
</dbReference>